<evidence type="ECO:0000313" key="6">
    <source>
        <dbReference type="Proteomes" id="UP000242188"/>
    </source>
</evidence>
<keyword evidence="4" id="KW-0346">Stress response</keyword>
<dbReference type="GO" id="GO:0140662">
    <property type="term" value="F:ATP-dependent protein folding chaperone"/>
    <property type="evidence" value="ECO:0007669"/>
    <property type="project" value="InterPro"/>
</dbReference>
<evidence type="ECO:0000256" key="3">
    <source>
        <dbReference type="ARBA" id="ARBA00022840"/>
    </source>
</evidence>
<dbReference type="GO" id="GO:0005524">
    <property type="term" value="F:ATP binding"/>
    <property type="evidence" value="ECO:0007669"/>
    <property type="project" value="UniProtKB-KW"/>
</dbReference>
<dbReference type="OrthoDB" id="2963168at2759"/>
<evidence type="ECO:0000256" key="2">
    <source>
        <dbReference type="ARBA" id="ARBA00022741"/>
    </source>
</evidence>
<dbReference type="CDD" id="cd10229">
    <property type="entry name" value="ASKHA_NBD_HSP70_HSPA12"/>
    <property type="match status" value="1"/>
</dbReference>
<proteinExistence type="evidence at transcript level"/>
<dbReference type="InterPro" id="IPR013126">
    <property type="entry name" value="Hsp_70_fam"/>
</dbReference>
<gene>
    <name evidence="5" type="ORF">KP79_PYT12244</name>
</gene>
<reference evidence="4" key="1">
    <citation type="journal article" date="2016" name="Fish Shellfish Immunol.">
        <title>Hsp70 gene expansions in the scallop (Patinopecten yessoensis) genome and their expression regulation after exposure to the toxic dinoflagellate Alexandrium catenella.</title>
        <authorList>
            <person name="Cheng J."/>
            <person name="Xun X."/>
            <person name="Kong Y."/>
            <person name="Wang S."/>
            <person name="Yang Z."/>
            <person name="Li Y."/>
            <person name="Kong D."/>
            <person name="Wang S."/>
            <person name="Zhang L."/>
            <person name="Hu X."/>
            <person name="Bao Z."/>
        </authorList>
    </citation>
    <scope>NUCLEOTIDE SEQUENCE</scope>
    <source>
        <strain evidence="4">PYE.3601.17.HSPA12</strain>
    </source>
</reference>
<dbReference type="SUPFAM" id="SSF53067">
    <property type="entry name" value="Actin-like ATPase domain"/>
    <property type="match status" value="2"/>
</dbReference>
<comment type="similarity">
    <text evidence="1">Belongs to the heat shock protein 70 family.</text>
</comment>
<evidence type="ECO:0000313" key="4">
    <source>
        <dbReference type="EMBL" id="AOR17345.1"/>
    </source>
</evidence>
<dbReference type="PANTHER" id="PTHR14187:SF5">
    <property type="entry name" value="HEAT SHOCK 70 KDA PROTEIN 12A"/>
    <property type="match status" value="1"/>
</dbReference>
<organism evidence="4">
    <name type="scientific">Mizuhopecten yessoensis</name>
    <name type="common">Japanese scallop</name>
    <name type="synonym">Patinopecten yessoensis</name>
    <dbReference type="NCBI Taxonomy" id="6573"/>
    <lineage>
        <taxon>Eukaryota</taxon>
        <taxon>Metazoa</taxon>
        <taxon>Spiralia</taxon>
        <taxon>Lophotrochozoa</taxon>
        <taxon>Mollusca</taxon>
        <taxon>Bivalvia</taxon>
        <taxon>Autobranchia</taxon>
        <taxon>Pteriomorphia</taxon>
        <taxon>Pectinida</taxon>
        <taxon>Pectinoidea</taxon>
        <taxon>Pectinidae</taxon>
        <taxon>Mizuhopecten</taxon>
    </lineage>
</organism>
<accession>A0A1C9U2X9</accession>
<keyword evidence="6" id="KW-1185">Reference proteome</keyword>
<evidence type="ECO:0000256" key="1">
    <source>
        <dbReference type="ARBA" id="ARBA00007381"/>
    </source>
</evidence>
<dbReference type="EMBL" id="KX085088">
    <property type="protein sequence ID" value="AOR17345.1"/>
    <property type="molecule type" value="mRNA"/>
</dbReference>
<keyword evidence="3" id="KW-0067">ATP-binding</keyword>
<keyword evidence="2" id="KW-0547">Nucleotide-binding</keyword>
<name>A0A1C9U2X9_MIZYE</name>
<dbReference type="PANTHER" id="PTHR14187">
    <property type="entry name" value="ALPHA KINASE/ELONGATION FACTOR 2 KINASE"/>
    <property type="match status" value="1"/>
</dbReference>
<sequence>MAQRPVGRHETWKPDTKTRSIKTRDLKDTPYSLVAAIDFGSTFSGYAFSTKFDHKLDPLKVSNMTWTAKCGGLLSLKTSSCILFDPTETFDSFGFDAEDKYADLMQEDENNGWFLFRRFKMTLYYEKEISRGMKLKASNGKEMSAMKVFTCSIRFLKDHLLDMCKLRGVGIDMSEIRWILTMPAIWNDRAKQFMRECAEQAGIPGPQLILSLEAEAAALFCKYLPLSEMAVGKAGNVSVFKPGAKYLVLDVGGGTVDITVHEVQDDLRLKELYMANGGEWGGTMVDSEFIKLLSEILGDNVVENFKKNNQADFLDLQRTFEAKKRTISSTKEAKITFILPISLLDTFNQINPKLNLTEKIKANSKFHKNLTWKMDKMRLNAELAKELFSKSVKRIVDHVIDLLHKPEIEHVQAILLVGGYSECPLLQEAITKEFPKKRLVIPQEAGLAVLKGAVVNGHELEAVTERISRLTYGVGTNMPFNPGTHEESRKFKDDDGKDLCRGCFCAHVRYGESVPVGLTGRCERYWVMESDQTELPVYIYTTKNSNPKYIDEEGCEIIGEVIVEMKNTERGLQRGVDVEFTFGGAEIEVTAYDIHSREEQTAYFNFLG</sequence>
<protein>
    <submittedName>
        <fullName evidence="4 5">Heat shock 70 kDa protein</fullName>
    </submittedName>
</protein>
<dbReference type="AlphaFoldDB" id="A0A1C9U2X9"/>
<dbReference type="InterPro" id="IPR043129">
    <property type="entry name" value="ATPase_NBD"/>
</dbReference>
<dbReference type="Gene3D" id="3.30.420.40">
    <property type="match status" value="2"/>
</dbReference>
<dbReference type="Proteomes" id="UP000242188">
    <property type="component" value="Unassembled WGS sequence"/>
</dbReference>
<dbReference type="STRING" id="6573.A0A1C9U2X9"/>
<evidence type="ECO:0000313" key="5">
    <source>
        <dbReference type="EMBL" id="OWF52451.1"/>
    </source>
</evidence>
<dbReference type="EMBL" id="NEDP02001799">
    <property type="protein sequence ID" value="OWF52451.1"/>
    <property type="molecule type" value="Genomic_DNA"/>
</dbReference>
<reference evidence="5 6" key="2">
    <citation type="journal article" date="2017" name="Nat. Ecol. Evol.">
        <title>Scallop genome provides insights into evolution of bilaterian karyotype and development.</title>
        <authorList>
            <person name="Wang S."/>
            <person name="Zhang J."/>
            <person name="Jiao W."/>
            <person name="Li J."/>
            <person name="Xun X."/>
            <person name="Sun Y."/>
            <person name="Guo X."/>
            <person name="Huan P."/>
            <person name="Dong B."/>
            <person name="Zhang L."/>
            <person name="Hu X."/>
            <person name="Sun X."/>
            <person name="Wang J."/>
            <person name="Zhao C."/>
            <person name="Wang Y."/>
            <person name="Wang D."/>
            <person name="Huang X."/>
            <person name="Wang R."/>
            <person name="Lv J."/>
            <person name="Li Y."/>
            <person name="Zhang Z."/>
            <person name="Liu B."/>
            <person name="Lu W."/>
            <person name="Hui Y."/>
            <person name="Liang J."/>
            <person name="Zhou Z."/>
            <person name="Hou R."/>
            <person name="Li X."/>
            <person name="Liu Y."/>
            <person name="Li H."/>
            <person name="Ning X."/>
            <person name="Lin Y."/>
            <person name="Zhao L."/>
            <person name="Xing Q."/>
            <person name="Dou J."/>
            <person name="Li Y."/>
            <person name="Mao J."/>
            <person name="Guo H."/>
            <person name="Dou H."/>
            <person name="Li T."/>
            <person name="Mu C."/>
            <person name="Jiang W."/>
            <person name="Fu Q."/>
            <person name="Fu X."/>
            <person name="Miao Y."/>
            <person name="Liu J."/>
            <person name="Yu Q."/>
            <person name="Li R."/>
            <person name="Liao H."/>
            <person name="Li X."/>
            <person name="Kong Y."/>
            <person name="Jiang Z."/>
            <person name="Chourrout D."/>
            <person name="Li R."/>
            <person name="Bao Z."/>
        </authorList>
    </citation>
    <scope>NUCLEOTIDE SEQUENCE [LARGE SCALE GENOMIC DNA]</scope>
    <source>
        <strain evidence="5 6">PY_sf001</strain>
    </source>
</reference>
<dbReference type="Pfam" id="PF00012">
    <property type="entry name" value="HSP70"/>
    <property type="match status" value="1"/>
</dbReference>